<gene>
    <name evidence="1" type="ORF">N7493_004528</name>
</gene>
<evidence type="ECO:0000313" key="2">
    <source>
        <dbReference type="Proteomes" id="UP001215712"/>
    </source>
</evidence>
<dbReference type="SUPFAM" id="SSF48576">
    <property type="entry name" value="Terpenoid synthases"/>
    <property type="match status" value="1"/>
</dbReference>
<evidence type="ECO:0000313" key="1">
    <source>
        <dbReference type="EMBL" id="KAJ5728198.1"/>
    </source>
</evidence>
<accession>A0AAD6HP27</accession>
<protein>
    <recommendedName>
        <fullName evidence="3">Terpene synthase</fullName>
    </recommendedName>
</protein>
<dbReference type="AlphaFoldDB" id="A0AAD6HP27"/>
<reference evidence="1" key="1">
    <citation type="journal article" date="2023" name="IMA Fungus">
        <title>Comparative genomic study of the Penicillium genus elucidates a diverse pangenome and 15 lateral gene transfer events.</title>
        <authorList>
            <person name="Petersen C."/>
            <person name="Sorensen T."/>
            <person name="Nielsen M.R."/>
            <person name="Sondergaard T.E."/>
            <person name="Sorensen J.L."/>
            <person name="Fitzpatrick D.A."/>
            <person name="Frisvad J.C."/>
            <person name="Nielsen K.L."/>
        </authorList>
    </citation>
    <scope>NUCLEOTIDE SEQUENCE</scope>
    <source>
        <strain evidence="1">IBT 17514</strain>
    </source>
</reference>
<sequence>MSKSSSLKSPNLYQYHLLIEVDSFMVTAVRFSAAILYKPEDRPVFQWIEQLYVRHCLYVNDLYSYEKEYYEHVKEGAPLHNSVHTIEQTLSVPPATAKSILRSILWDCERQVREEYGRLMELPSLSKEQKLYLQRLIESFAGNYLYSSTTYRYARISGKLIEPINEACFLRDYV</sequence>
<organism evidence="1 2">
    <name type="scientific">Penicillium malachiteum</name>
    <dbReference type="NCBI Taxonomy" id="1324776"/>
    <lineage>
        <taxon>Eukaryota</taxon>
        <taxon>Fungi</taxon>
        <taxon>Dikarya</taxon>
        <taxon>Ascomycota</taxon>
        <taxon>Pezizomycotina</taxon>
        <taxon>Eurotiomycetes</taxon>
        <taxon>Eurotiomycetidae</taxon>
        <taxon>Eurotiales</taxon>
        <taxon>Aspergillaceae</taxon>
        <taxon>Penicillium</taxon>
    </lineage>
</organism>
<dbReference type="EMBL" id="JAQJAN010000005">
    <property type="protein sequence ID" value="KAJ5728198.1"/>
    <property type="molecule type" value="Genomic_DNA"/>
</dbReference>
<reference evidence="1" key="2">
    <citation type="submission" date="2023-01" db="EMBL/GenBank/DDBJ databases">
        <authorList>
            <person name="Petersen C."/>
        </authorList>
    </citation>
    <scope>NUCLEOTIDE SEQUENCE</scope>
    <source>
        <strain evidence="1">IBT 17514</strain>
    </source>
</reference>
<proteinExistence type="predicted"/>
<dbReference type="Proteomes" id="UP001215712">
    <property type="component" value="Unassembled WGS sequence"/>
</dbReference>
<dbReference type="InterPro" id="IPR008949">
    <property type="entry name" value="Isoprenoid_synthase_dom_sf"/>
</dbReference>
<keyword evidence="2" id="KW-1185">Reference proteome</keyword>
<comment type="caution">
    <text evidence="1">The sequence shown here is derived from an EMBL/GenBank/DDBJ whole genome shotgun (WGS) entry which is preliminary data.</text>
</comment>
<name>A0AAD6HP27_9EURO</name>
<evidence type="ECO:0008006" key="3">
    <source>
        <dbReference type="Google" id="ProtNLM"/>
    </source>
</evidence>
<dbReference type="Gene3D" id="1.10.600.10">
    <property type="entry name" value="Farnesyl Diphosphate Synthase"/>
    <property type="match status" value="1"/>
</dbReference>
<dbReference type="Pfam" id="PF19086">
    <property type="entry name" value="Terpene_syn_C_2"/>
    <property type="match status" value="1"/>
</dbReference>